<feature type="region of interest" description="Disordered" evidence="1">
    <location>
        <begin position="182"/>
        <end position="210"/>
    </location>
</feature>
<keyword evidence="2" id="KW-0812">Transmembrane</keyword>
<name>A0A0F9URV4_9ZZZZ</name>
<feature type="region of interest" description="Disordered" evidence="1">
    <location>
        <begin position="22"/>
        <end position="44"/>
    </location>
</feature>
<dbReference type="AlphaFoldDB" id="A0A0F9URV4"/>
<protein>
    <submittedName>
        <fullName evidence="3">Uncharacterized protein</fullName>
    </submittedName>
</protein>
<keyword evidence="2" id="KW-1133">Transmembrane helix</keyword>
<feature type="transmembrane region" description="Helical" evidence="2">
    <location>
        <begin position="50"/>
        <end position="74"/>
    </location>
</feature>
<sequence>MMKGRSVTAMPAWVHTAQVHENPAPAPARPPVPDRQETQTPPETKRSWSAILLVLNGACLSATLAVAVTMTLAWRPMQSLDTLDNRMARLDGIEQRLSGRVDGAADRVDRAIQGRIDQVDAGLGGLADGLGQLRVSVGQSVDTLDDTSARLDETFAGALLAITELTETANPSQNTEQRRAVKFAAQGGPPFDESLGPASPEFQRQELPDGSVAYRRVEAR</sequence>
<accession>A0A0F9URV4</accession>
<evidence type="ECO:0000256" key="2">
    <source>
        <dbReference type="SAM" id="Phobius"/>
    </source>
</evidence>
<proteinExistence type="predicted"/>
<gene>
    <name evidence="3" type="ORF">LCGC14_0497140</name>
</gene>
<reference evidence="3" key="1">
    <citation type="journal article" date="2015" name="Nature">
        <title>Complex archaea that bridge the gap between prokaryotes and eukaryotes.</title>
        <authorList>
            <person name="Spang A."/>
            <person name="Saw J.H."/>
            <person name="Jorgensen S.L."/>
            <person name="Zaremba-Niedzwiedzka K."/>
            <person name="Martijn J."/>
            <person name="Lind A.E."/>
            <person name="van Eijk R."/>
            <person name="Schleper C."/>
            <person name="Guy L."/>
            <person name="Ettema T.J."/>
        </authorList>
    </citation>
    <scope>NUCLEOTIDE SEQUENCE</scope>
</reference>
<keyword evidence="2" id="KW-0472">Membrane</keyword>
<dbReference type="EMBL" id="LAZR01000575">
    <property type="protein sequence ID" value="KKN63891.1"/>
    <property type="molecule type" value="Genomic_DNA"/>
</dbReference>
<evidence type="ECO:0000313" key="3">
    <source>
        <dbReference type="EMBL" id="KKN63891.1"/>
    </source>
</evidence>
<evidence type="ECO:0000256" key="1">
    <source>
        <dbReference type="SAM" id="MobiDB-lite"/>
    </source>
</evidence>
<comment type="caution">
    <text evidence="3">The sequence shown here is derived from an EMBL/GenBank/DDBJ whole genome shotgun (WGS) entry which is preliminary data.</text>
</comment>
<organism evidence="3">
    <name type="scientific">marine sediment metagenome</name>
    <dbReference type="NCBI Taxonomy" id="412755"/>
    <lineage>
        <taxon>unclassified sequences</taxon>
        <taxon>metagenomes</taxon>
        <taxon>ecological metagenomes</taxon>
    </lineage>
</organism>